<keyword evidence="6" id="KW-0732">Signal</keyword>
<evidence type="ECO:0000313" key="12">
    <source>
        <dbReference type="Proteomes" id="UP001221898"/>
    </source>
</evidence>
<evidence type="ECO:0000256" key="8">
    <source>
        <dbReference type="ARBA" id="ARBA00023198"/>
    </source>
</evidence>
<evidence type="ECO:0000313" key="11">
    <source>
        <dbReference type="EMBL" id="KAJ8390335.1"/>
    </source>
</evidence>
<gene>
    <name evidence="11" type="ORF">AAFF_G00109040</name>
</gene>
<evidence type="ECO:0000256" key="3">
    <source>
        <dbReference type="ARBA" id="ARBA00022500"/>
    </source>
</evidence>
<evidence type="ECO:0000256" key="2">
    <source>
        <dbReference type="ARBA" id="ARBA00010352"/>
    </source>
</evidence>
<dbReference type="GO" id="GO:0006935">
    <property type="term" value="P:chemotaxis"/>
    <property type="evidence" value="ECO:0007669"/>
    <property type="project" value="UniProtKB-KW"/>
</dbReference>
<evidence type="ECO:0000256" key="1">
    <source>
        <dbReference type="ARBA" id="ARBA00004613"/>
    </source>
</evidence>
<dbReference type="PANTHER" id="PTHR10500:SF4">
    <property type="entry name" value="PROSTATE-ASSOCIATED MICROSEMINOPROTEIN"/>
    <property type="match status" value="1"/>
</dbReference>
<comment type="function">
    <text evidence="9">Acts as a ligand for C-C chemokine receptor CCR2. Signals through binding and activation of CCR2 and induces a strong chemotactic response and mobilization of intracellular calcium ions. Exhibits a chemotactic activity for monocytes and lymphocytes but not neutrophils.</text>
</comment>
<reference evidence="11" key="1">
    <citation type="journal article" date="2023" name="Science">
        <title>Genome structures resolve the early diversification of teleost fishes.</title>
        <authorList>
            <person name="Parey E."/>
            <person name="Louis A."/>
            <person name="Montfort J."/>
            <person name="Bouchez O."/>
            <person name="Roques C."/>
            <person name="Iampietro C."/>
            <person name="Lluch J."/>
            <person name="Castinel A."/>
            <person name="Donnadieu C."/>
            <person name="Desvignes T."/>
            <person name="Floi Bucao C."/>
            <person name="Jouanno E."/>
            <person name="Wen M."/>
            <person name="Mejri S."/>
            <person name="Dirks R."/>
            <person name="Jansen H."/>
            <person name="Henkel C."/>
            <person name="Chen W.J."/>
            <person name="Zahm M."/>
            <person name="Cabau C."/>
            <person name="Klopp C."/>
            <person name="Thompson A.W."/>
            <person name="Robinson-Rechavi M."/>
            <person name="Braasch I."/>
            <person name="Lecointre G."/>
            <person name="Bobe J."/>
            <person name="Postlethwait J.H."/>
            <person name="Berthelot C."/>
            <person name="Roest Crollius H."/>
            <person name="Guiguen Y."/>
        </authorList>
    </citation>
    <scope>NUCLEOTIDE SEQUENCE</scope>
    <source>
        <strain evidence="11">NC1722</strain>
    </source>
</reference>
<keyword evidence="8" id="KW-0395">Inflammatory response</keyword>
<dbReference type="EMBL" id="JAINUG010000171">
    <property type="protein sequence ID" value="KAJ8390335.1"/>
    <property type="molecule type" value="Genomic_DNA"/>
</dbReference>
<dbReference type="Gene3D" id="2.60.40.1900">
    <property type="entry name" value="Beta-microseminoprotein (PSP94) domain"/>
    <property type="match status" value="1"/>
</dbReference>
<keyword evidence="12" id="KW-1185">Reference proteome</keyword>
<proteinExistence type="inferred from homology"/>
<dbReference type="AlphaFoldDB" id="A0AAD7RU95"/>
<keyword evidence="3" id="KW-0145">Chemotaxis</keyword>
<dbReference type="Proteomes" id="UP001221898">
    <property type="component" value="Unassembled WGS sequence"/>
</dbReference>
<evidence type="ECO:0000256" key="5">
    <source>
        <dbReference type="ARBA" id="ARBA00022525"/>
    </source>
</evidence>
<keyword evidence="5" id="KW-0964">Secreted</keyword>
<evidence type="ECO:0000256" key="7">
    <source>
        <dbReference type="ARBA" id="ARBA00023157"/>
    </source>
</evidence>
<evidence type="ECO:0000256" key="10">
    <source>
        <dbReference type="ARBA" id="ARBA00067795"/>
    </source>
</evidence>
<dbReference type="GO" id="GO:0005615">
    <property type="term" value="C:extracellular space"/>
    <property type="evidence" value="ECO:0007669"/>
    <property type="project" value="UniProtKB-KW"/>
</dbReference>
<accession>A0AAD7RU95</accession>
<dbReference type="Pfam" id="PF05825">
    <property type="entry name" value="PSP94"/>
    <property type="match status" value="1"/>
</dbReference>
<comment type="subcellular location">
    <subcellularLocation>
        <location evidence="1">Secreted</location>
    </subcellularLocation>
</comment>
<dbReference type="PANTHER" id="PTHR10500">
    <property type="entry name" value="BETA-MICROSEMINOPROTEIN"/>
    <property type="match status" value="1"/>
</dbReference>
<comment type="similarity">
    <text evidence="2">Belongs to the beta-microseminoprotein family.</text>
</comment>
<sequence length="194" mass="21498">MPIGAENCVLQSAKVVPRHNLFPLHPPETLKPSYPPYPTLLWGCARLIKFGGYKCWCEGERGIQRKQNMDSMAGHWVVALLVGTVLWTNCLASPTQCHFNSRALCEYRGKHYSLGELWMESGCLQCTCLHPMGVGCCEMVQHPVDFPAWCEVRVEMETCKVAVVQIADPRLPCVPGQDGSLDPSHGTLSMRLGG</sequence>
<dbReference type="GO" id="GO:0005737">
    <property type="term" value="C:cytoplasm"/>
    <property type="evidence" value="ECO:0007669"/>
    <property type="project" value="TreeGrafter"/>
</dbReference>
<dbReference type="InterPro" id="IPR008735">
    <property type="entry name" value="PSP94"/>
</dbReference>
<protein>
    <recommendedName>
        <fullName evidence="10">Prostate-associated microseminoprotein</fullName>
    </recommendedName>
</protein>
<dbReference type="FunFam" id="2.60.40.1900:FF:000001">
    <property type="entry name" value="Beta-microseminoprotein"/>
    <property type="match status" value="1"/>
</dbReference>
<keyword evidence="4" id="KW-0202">Cytokine</keyword>
<evidence type="ECO:0000256" key="9">
    <source>
        <dbReference type="ARBA" id="ARBA00055427"/>
    </source>
</evidence>
<name>A0AAD7RU95_9TELE</name>
<dbReference type="GO" id="GO:0006954">
    <property type="term" value="P:inflammatory response"/>
    <property type="evidence" value="ECO:0007669"/>
    <property type="project" value="UniProtKB-KW"/>
</dbReference>
<keyword evidence="7" id="KW-1015">Disulfide bond</keyword>
<evidence type="ECO:0000256" key="6">
    <source>
        <dbReference type="ARBA" id="ARBA00022729"/>
    </source>
</evidence>
<evidence type="ECO:0000256" key="4">
    <source>
        <dbReference type="ARBA" id="ARBA00022514"/>
    </source>
</evidence>
<comment type="caution">
    <text evidence="11">The sequence shown here is derived from an EMBL/GenBank/DDBJ whole genome shotgun (WGS) entry which is preliminary data.</text>
</comment>
<organism evidence="11 12">
    <name type="scientific">Aldrovandia affinis</name>
    <dbReference type="NCBI Taxonomy" id="143900"/>
    <lineage>
        <taxon>Eukaryota</taxon>
        <taxon>Metazoa</taxon>
        <taxon>Chordata</taxon>
        <taxon>Craniata</taxon>
        <taxon>Vertebrata</taxon>
        <taxon>Euteleostomi</taxon>
        <taxon>Actinopterygii</taxon>
        <taxon>Neopterygii</taxon>
        <taxon>Teleostei</taxon>
        <taxon>Notacanthiformes</taxon>
        <taxon>Halosauridae</taxon>
        <taxon>Aldrovandia</taxon>
    </lineage>
</organism>
<dbReference type="GO" id="GO:0005125">
    <property type="term" value="F:cytokine activity"/>
    <property type="evidence" value="ECO:0007669"/>
    <property type="project" value="UniProtKB-KW"/>
</dbReference>